<sequence length="517" mass="58818">MISCIVIGAGPGGIVATKELIEKGFTDVLCLEQSTELGGVFTKSYDNLLLTSSVTFSMFSDFWVGEGKSHHFWTKEEAVEYWKGYAQHYNVVEHIRFNSKVKSVVSNNNHSWQITIATGESFTCKNLILATGNNNIPRFPEWHNKLTDVFYSHSKDYKNADRFKGKRVLVVGGGESGSDVAYEISQVAEQCWVSLRESTGWIVPRKRGEHAADVSTHRGIWDLPRDYGKQLSPFVLKLERSRKDPVFDALADLNDKVKASKGIWGIYGTKTLALPKAIAHHGCKVVDDIVKVENGGKLLTSKSGDILNDVDAIVFSTGYHNQNDFMPEGLKICDPRQLYKHMFHLDYGDRLAWIGWARPGFGSQFPIMEMQSRYCALIFSKEMKLPNLESMKTNIEAFMVNYKDQFEGNCDRIRSLVDYHHYMNDMSKIIGCRPPIVKYFFTNPKLWLHLMYGPTQATQFRLKGPGKKVKLAKEIIYKLPISTYNHIVKAGLKGRLQYFVKAIFPNVIYQSVYRIGR</sequence>
<keyword evidence="6" id="KW-0503">Monooxygenase</keyword>
<protein>
    <submittedName>
        <fullName evidence="6">Flavin-containing monooxygenase</fullName>
        <ecNumber evidence="6">1.14.13.-</ecNumber>
    </submittedName>
</protein>
<evidence type="ECO:0000256" key="4">
    <source>
        <dbReference type="ARBA" id="ARBA00022857"/>
    </source>
</evidence>
<dbReference type="SUPFAM" id="SSF51905">
    <property type="entry name" value="FAD/NAD(P)-binding domain"/>
    <property type="match status" value="2"/>
</dbReference>
<dbReference type="PRINTS" id="PR00370">
    <property type="entry name" value="FMOXYGENASE"/>
</dbReference>
<organism evidence="6 7">
    <name type="scientific">Geojedonia litorea</name>
    <dbReference type="NCBI Taxonomy" id="1268269"/>
    <lineage>
        <taxon>Bacteria</taxon>
        <taxon>Pseudomonadati</taxon>
        <taxon>Bacteroidota</taxon>
        <taxon>Flavobacteriia</taxon>
        <taxon>Flavobacteriales</taxon>
        <taxon>Flavobacteriaceae</taxon>
        <taxon>Geojedonia</taxon>
    </lineage>
</organism>
<evidence type="ECO:0000256" key="1">
    <source>
        <dbReference type="ARBA" id="ARBA00009183"/>
    </source>
</evidence>
<keyword evidence="4" id="KW-0521">NADP</keyword>
<keyword evidence="2" id="KW-0285">Flavoprotein</keyword>
<name>A0ABV9N6I8_9FLAO</name>
<proteinExistence type="inferred from homology"/>
<reference evidence="7" key="1">
    <citation type="journal article" date="2019" name="Int. J. Syst. Evol. Microbiol.">
        <title>The Global Catalogue of Microorganisms (GCM) 10K type strain sequencing project: providing services to taxonomists for standard genome sequencing and annotation.</title>
        <authorList>
            <consortium name="The Broad Institute Genomics Platform"/>
            <consortium name="The Broad Institute Genome Sequencing Center for Infectious Disease"/>
            <person name="Wu L."/>
            <person name="Ma J."/>
        </authorList>
    </citation>
    <scope>NUCLEOTIDE SEQUENCE [LARGE SCALE GENOMIC DNA]</scope>
    <source>
        <strain evidence="7">CCUG 63682</strain>
    </source>
</reference>
<keyword evidence="3" id="KW-0274">FAD</keyword>
<accession>A0ABV9N6I8</accession>
<gene>
    <name evidence="6" type="ORF">ACFO5O_12890</name>
</gene>
<dbReference type="InterPro" id="IPR000960">
    <property type="entry name" value="Flavin_mOase"/>
</dbReference>
<dbReference type="InterPro" id="IPR050346">
    <property type="entry name" value="FMO-like"/>
</dbReference>
<dbReference type="Pfam" id="PF00743">
    <property type="entry name" value="FMO-like"/>
    <property type="match status" value="1"/>
</dbReference>
<dbReference type="EC" id="1.14.13.-" evidence="6"/>
<comment type="caution">
    <text evidence="6">The sequence shown here is derived from an EMBL/GenBank/DDBJ whole genome shotgun (WGS) entry which is preliminary data.</text>
</comment>
<dbReference type="EMBL" id="JBHSGP010000014">
    <property type="protein sequence ID" value="MFC4723225.1"/>
    <property type="molecule type" value="Genomic_DNA"/>
</dbReference>
<keyword evidence="7" id="KW-1185">Reference proteome</keyword>
<comment type="similarity">
    <text evidence="1">Belongs to the FMO family.</text>
</comment>
<evidence type="ECO:0000256" key="3">
    <source>
        <dbReference type="ARBA" id="ARBA00022827"/>
    </source>
</evidence>
<dbReference type="RefSeq" id="WP_387964419.1">
    <property type="nucleotide sequence ID" value="NZ_JBHSGP010000014.1"/>
</dbReference>
<dbReference type="PIRSF" id="PIRSF000332">
    <property type="entry name" value="FMO"/>
    <property type="match status" value="1"/>
</dbReference>
<evidence type="ECO:0000256" key="5">
    <source>
        <dbReference type="ARBA" id="ARBA00023002"/>
    </source>
</evidence>
<keyword evidence="5 6" id="KW-0560">Oxidoreductase</keyword>
<dbReference type="InterPro" id="IPR020946">
    <property type="entry name" value="Flavin_mOase-like"/>
</dbReference>
<dbReference type="InterPro" id="IPR036188">
    <property type="entry name" value="FAD/NAD-bd_sf"/>
</dbReference>
<dbReference type="GO" id="GO:0004497">
    <property type="term" value="F:monooxygenase activity"/>
    <property type="evidence" value="ECO:0007669"/>
    <property type="project" value="UniProtKB-KW"/>
</dbReference>
<evidence type="ECO:0000313" key="7">
    <source>
        <dbReference type="Proteomes" id="UP001595953"/>
    </source>
</evidence>
<dbReference type="Gene3D" id="3.50.50.60">
    <property type="entry name" value="FAD/NAD(P)-binding domain"/>
    <property type="match status" value="3"/>
</dbReference>
<evidence type="ECO:0000256" key="2">
    <source>
        <dbReference type="ARBA" id="ARBA00022630"/>
    </source>
</evidence>
<dbReference type="PANTHER" id="PTHR23023">
    <property type="entry name" value="DIMETHYLANILINE MONOOXYGENASE"/>
    <property type="match status" value="1"/>
</dbReference>
<dbReference type="Proteomes" id="UP001595953">
    <property type="component" value="Unassembled WGS sequence"/>
</dbReference>
<evidence type="ECO:0000313" key="6">
    <source>
        <dbReference type="EMBL" id="MFC4723225.1"/>
    </source>
</evidence>